<dbReference type="PANTHER" id="PTHR10775">
    <property type="entry name" value="OS08G0208400 PROTEIN"/>
    <property type="match status" value="1"/>
</dbReference>
<reference evidence="1" key="1">
    <citation type="submission" date="2020-06" db="EMBL/GenBank/DDBJ databases">
        <authorList>
            <person name="Li T."/>
            <person name="Hu X."/>
            <person name="Zhang T."/>
            <person name="Song X."/>
            <person name="Zhang H."/>
            <person name="Dai N."/>
            <person name="Sheng W."/>
            <person name="Hou X."/>
            <person name="Wei L."/>
        </authorList>
    </citation>
    <scope>NUCLEOTIDE SEQUENCE</scope>
    <source>
        <strain evidence="1">K16</strain>
        <tissue evidence="1">Leaf</tissue>
    </source>
</reference>
<reference evidence="1" key="2">
    <citation type="journal article" date="2024" name="Plant">
        <title>Genomic evolution and insights into agronomic trait innovations of Sesamum species.</title>
        <authorList>
            <person name="Miao H."/>
            <person name="Wang L."/>
            <person name="Qu L."/>
            <person name="Liu H."/>
            <person name="Sun Y."/>
            <person name="Le M."/>
            <person name="Wang Q."/>
            <person name="Wei S."/>
            <person name="Zheng Y."/>
            <person name="Lin W."/>
            <person name="Duan Y."/>
            <person name="Cao H."/>
            <person name="Xiong S."/>
            <person name="Wang X."/>
            <person name="Wei L."/>
            <person name="Li C."/>
            <person name="Ma Q."/>
            <person name="Ju M."/>
            <person name="Zhao R."/>
            <person name="Li G."/>
            <person name="Mu C."/>
            <person name="Tian Q."/>
            <person name="Mei H."/>
            <person name="Zhang T."/>
            <person name="Gao T."/>
            <person name="Zhang H."/>
        </authorList>
    </citation>
    <scope>NUCLEOTIDE SEQUENCE</scope>
    <source>
        <strain evidence="1">K16</strain>
    </source>
</reference>
<gene>
    <name evidence="1" type="ORF">Sango_2758600</name>
</gene>
<accession>A0AAE1VXN0</accession>
<protein>
    <submittedName>
        <fullName evidence="1">Uncharacterized protein</fullName>
    </submittedName>
</protein>
<dbReference type="Proteomes" id="UP001289374">
    <property type="component" value="Unassembled WGS sequence"/>
</dbReference>
<name>A0AAE1VXN0_9LAMI</name>
<dbReference type="AlphaFoldDB" id="A0AAE1VXN0"/>
<keyword evidence="2" id="KW-1185">Reference proteome</keyword>
<evidence type="ECO:0000313" key="2">
    <source>
        <dbReference type="Proteomes" id="UP001289374"/>
    </source>
</evidence>
<evidence type="ECO:0000313" key="1">
    <source>
        <dbReference type="EMBL" id="KAK4383618.1"/>
    </source>
</evidence>
<comment type="caution">
    <text evidence="1">The sequence shown here is derived from an EMBL/GenBank/DDBJ whole genome shotgun (WGS) entry which is preliminary data.</text>
</comment>
<dbReference type="PANTHER" id="PTHR10775:SF185">
    <property type="entry name" value="OS08G0208400 PROTEIN"/>
    <property type="match status" value="1"/>
</dbReference>
<organism evidence="1 2">
    <name type="scientific">Sesamum angolense</name>
    <dbReference type="NCBI Taxonomy" id="2727404"/>
    <lineage>
        <taxon>Eukaryota</taxon>
        <taxon>Viridiplantae</taxon>
        <taxon>Streptophyta</taxon>
        <taxon>Embryophyta</taxon>
        <taxon>Tracheophyta</taxon>
        <taxon>Spermatophyta</taxon>
        <taxon>Magnoliopsida</taxon>
        <taxon>eudicotyledons</taxon>
        <taxon>Gunneridae</taxon>
        <taxon>Pentapetalae</taxon>
        <taxon>asterids</taxon>
        <taxon>lamiids</taxon>
        <taxon>Lamiales</taxon>
        <taxon>Pedaliaceae</taxon>
        <taxon>Sesamum</taxon>
    </lineage>
</organism>
<sequence length="124" mass="14769">MPRDYYSTKKLIRNLGLPFEKIDACKNNCMLYWKDGIGSEYYKFCGARYKPTREGNPCHKKFPYTILTYLMLTPHLQRSYASRATMEHMMCHAIHQTKEGSMCYPSYAEAWRNFHQTYPKFAKK</sequence>
<dbReference type="EMBL" id="JACGWL010000541">
    <property type="protein sequence ID" value="KAK4383618.1"/>
    <property type="molecule type" value="Genomic_DNA"/>
</dbReference>
<proteinExistence type="predicted"/>